<evidence type="ECO:0000313" key="5">
    <source>
        <dbReference type="Proteomes" id="UP001254770"/>
    </source>
</evidence>
<dbReference type="AlphaFoldDB" id="A0AAP5NFR5"/>
<accession>A0AAP5NFR5</accession>
<comment type="caution">
    <text evidence="4">The sequence shown here is derived from an EMBL/GenBank/DDBJ whole genome shotgun (WGS) entry which is preliminary data.</text>
</comment>
<sequence>MSKIKKSLLLFIILCFALSSIFYYLIIAKNMLDVSTLLMWCPGVAAIIVKMVYHRGENILMIRKVKVKYILYVILLPLIYWGISYSIYVLIYGKSVLGENMLLRLLKEPQLLIVLLLTYLFTGLGEEIGWRGYLMPKMDELFGFRKGTAICGIIWFLWHLPVFLAGYVSTIPLWYQLPTLFILIIALAYPMADVTLRSRSIWPAAVLHGTHNMVSQLLLDQSIGGDMRPFLVGETGIISVAVLAVVAWIISKNYLKIEGLAPQKN</sequence>
<evidence type="ECO:0000256" key="1">
    <source>
        <dbReference type="ARBA" id="ARBA00009067"/>
    </source>
</evidence>
<keyword evidence="2" id="KW-0472">Membrane</keyword>
<evidence type="ECO:0000313" key="4">
    <source>
        <dbReference type="EMBL" id="MDT2546340.1"/>
    </source>
</evidence>
<keyword evidence="2" id="KW-0812">Transmembrane</keyword>
<evidence type="ECO:0000259" key="3">
    <source>
        <dbReference type="Pfam" id="PF02517"/>
    </source>
</evidence>
<dbReference type="RefSeq" id="WP_070508993.1">
    <property type="nucleotide sequence ID" value="NZ_CP072889.1"/>
</dbReference>
<organism evidence="4 5">
    <name type="scientific">Enterococcus raffinosus</name>
    <dbReference type="NCBI Taxonomy" id="71452"/>
    <lineage>
        <taxon>Bacteria</taxon>
        <taxon>Bacillati</taxon>
        <taxon>Bacillota</taxon>
        <taxon>Bacilli</taxon>
        <taxon>Lactobacillales</taxon>
        <taxon>Enterococcaceae</taxon>
        <taxon>Enterococcus</taxon>
    </lineage>
</organism>
<dbReference type="PANTHER" id="PTHR35797:SF1">
    <property type="entry name" value="PROTEASE"/>
    <property type="match status" value="1"/>
</dbReference>
<dbReference type="InterPro" id="IPR042150">
    <property type="entry name" value="MmRce1-like"/>
</dbReference>
<feature type="transmembrane region" description="Helical" evidence="2">
    <location>
        <begin position="7"/>
        <end position="28"/>
    </location>
</feature>
<dbReference type="InterPro" id="IPR003675">
    <property type="entry name" value="Rce1/LyrA-like_dom"/>
</dbReference>
<dbReference type="GeneID" id="67041991"/>
<dbReference type="GO" id="GO:0080120">
    <property type="term" value="P:CAAX-box protein maturation"/>
    <property type="evidence" value="ECO:0007669"/>
    <property type="project" value="UniProtKB-ARBA"/>
</dbReference>
<dbReference type="GO" id="GO:0004175">
    <property type="term" value="F:endopeptidase activity"/>
    <property type="evidence" value="ECO:0007669"/>
    <property type="project" value="UniProtKB-ARBA"/>
</dbReference>
<name>A0AAP5NFR5_9ENTE</name>
<dbReference type="Proteomes" id="UP001254770">
    <property type="component" value="Unassembled WGS sequence"/>
</dbReference>
<keyword evidence="2" id="KW-1133">Transmembrane helix</keyword>
<dbReference type="PANTHER" id="PTHR35797">
    <property type="entry name" value="PROTEASE-RELATED"/>
    <property type="match status" value="1"/>
</dbReference>
<feature type="transmembrane region" description="Helical" evidence="2">
    <location>
        <begin position="69"/>
        <end position="91"/>
    </location>
</feature>
<feature type="transmembrane region" description="Helical" evidence="2">
    <location>
        <begin position="34"/>
        <end position="53"/>
    </location>
</feature>
<proteinExistence type="inferred from homology"/>
<evidence type="ECO:0000256" key="2">
    <source>
        <dbReference type="SAM" id="Phobius"/>
    </source>
</evidence>
<dbReference type="Pfam" id="PF02517">
    <property type="entry name" value="Rce1-like"/>
    <property type="match status" value="1"/>
</dbReference>
<protein>
    <submittedName>
        <fullName evidence="4">Type II CAAX endopeptidase family protein</fullName>
    </submittedName>
</protein>
<feature type="domain" description="CAAX prenyl protease 2/Lysostaphin resistance protein A-like" evidence="3">
    <location>
        <begin position="110"/>
        <end position="214"/>
    </location>
</feature>
<feature type="transmembrane region" description="Helical" evidence="2">
    <location>
        <begin position="111"/>
        <end position="128"/>
    </location>
</feature>
<feature type="transmembrane region" description="Helical" evidence="2">
    <location>
        <begin position="230"/>
        <end position="250"/>
    </location>
</feature>
<dbReference type="EMBL" id="JARPXL010000028">
    <property type="protein sequence ID" value="MDT2546340.1"/>
    <property type="molecule type" value="Genomic_DNA"/>
</dbReference>
<gene>
    <name evidence="4" type="ORF">P7D69_18495</name>
</gene>
<feature type="transmembrane region" description="Helical" evidence="2">
    <location>
        <begin position="149"/>
        <end position="167"/>
    </location>
</feature>
<comment type="similarity">
    <text evidence="1">Belongs to the UPF0177 family.</text>
</comment>
<reference evidence="4" key="1">
    <citation type="submission" date="2023-03" db="EMBL/GenBank/DDBJ databases">
        <authorList>
            <person name="Shen W."/>
            <person name="Cai J."/>
        </authorList>
    </citation>
    <scope>NUCLEOTIDE SEQUENCE</scope>
    <source>
        <strain evidence="4">Y15</strain>
    </source>
</reference>
<feature type="transmembrane region" description="Helical" evidence="2">
    <location>
        <begin position="173"/>
        <end position="192"/>
    </location>
</feature>